<dbReference type="EMBL" id="BGZK01000420">
    <property type="protein sequence ID" value="GBP42548.1"/>
    <property type="molecule type" value="Genomic_DNA"/>
</dbReference>
<reference evidence="1 2" key="1">
    <citation type="journal article" date="2019" name="Commun. Biol.">
        <title>The bagworm genome reveals a unique fibroin gene that provides high tensile strength.</title>
        <authorList>
            <person name="Kono N."/>
            <person name="Nakamura H."/>
            <person name="Ohtoshi R."/>
            <person name="Tomita M."/>
            <person name="Numata K."/>
            <person name="Arakawa K."/>
        </authorList>
    </citation>
    <scope>NUCLEOTIDE SEQUENCE [LARGE SCALE GENOMIC DNA]</scope>
</reference>
<proteinExistence type="predicted"/>
<evidence type="ECO:0000313" key="1">
    <source>
        <dbReference type="EMBL" id="GBP42548.1"/>
    </source>
</evidence>
<protein>
    <submittedName>
        <fullName evidence="1">Uncharacterized protein</fullName>
    </submittedName>
</protein>
<organism evidence="1 2">
    <name type="scientific">Eumeta variegata</name>
    <name type="common">Bagworm moth</name>
    <name type="synonym">Eumeta japonica</name>
    <dbReference type="NCBI Taxonomy" id="151549"/>
    <lineage>
        <taxon>Eukaryota</taxon>
        <taxon>Metazoa</taxon>
        <taxon>Ecdysozoa</taxon>
        <taxon>Arthropoda</taxon>
        <taxon>Hexapoda</taxon>
        <taxon>Insecta</taxon>
        <taxon>Pterygota</taxon>
        <taxon>Neoptera</taxon>
        <taxon>Endopterygota</taxon>
        <taxon>Lepidoptera</taxon>
        <taxon>Glossata</taxon>
        <taxon>Ditrysia</taxon>
        <taxon>Tineoidea</taxon>
        <taxon>Psychidae</taxon>
        <taxon>Oiketicinae</taxon>
        <taxon>Eumeta</taxon>
    </lineage>
</organism>
<evidence type="ECO:0000313" key="2">
    <source>
        <dbReference type="Proteomes" id="UP000299102"/>
    </source>
</evidence>
<dbReference type="AlphaFoldDB" id="A0A4C1VTV6"/>
<comment type="caution">
    <text evidence="1">The sequence shown here is derived from an EMBL/GenBank/DDBJ whole genome shotgun (WGS) entry which is preliminary data.</text>
</comment>
<dbReference type="Proteomes" id="UP000299102">
    <property type="component" value="Unassembled WGS sequence"/>
</dbReference>
<gene>
    <name evidence="1" type="ORF">EVAR_81998_1</name>
</gene>
<accession>A0A4C1VTV6</accession>
<keyword evidence="2" id="KW-1185">Reference proteome</keyword>
<name>A0A4C1VTV6_EUMVA</name>
<sequence>MICTETSTVAHDEGVADQHYDIEQHEQVDLFRNHQRCFRDTLYRCGSRVANAVAIDMTTMSGTGNLISDEERALCGDANLSRLYLALLWQDSQNFRIIVNVAVSNCCLERTVAHNALWLPIPYELQRDDGIGGAKREHGWKQRHRQRDSREALKAVRLL</sequence>